<proteinExistence type="predicted"/>
<keyword evidence="2" id="KW-1185">Reference proteome</keyword>
<evidence type="ECO:0000313" key="1">
    <source>
        <dbReference type="EMBL" id="PKA57258.1"/>
    </source>
</evidence>
<reference evidence="1 2" key="1">
    <citation type="journal article" date="2017" name="Nature">
        <title>The Apostasia genome and the evolution of orchids.</title>
        <authorList>
            <person name="Zhang G.Q."/>
            <person name="Liu K.W."/>
            <person name="Li Z."/>
            <person name="Lohaus R."/>
            <person name="Hsiao Y.Y."/>
            <person name="Niu S.C."/>
            <person name="Wang J.Y."/>
            <person name="Lin Y.C."/>
            <person name="Xu Q."/>
            <person name="Chen L.J."/>
            <person name="Yoshida K."/>
            <person name="Fujiwara S."/>
            <person name="Wang Z.W."/>
            <person name="Zhang Y.Q."/>
            <person name="Mitsuda N."/>
            <person name="Wang M."/>
            <person name="Liu G.H."/>
            <person name="Pecoraro L."/>
            <person name="Huang H.X."/>
            <person name="Xiao X.J."/>
            <person name="Lin M."/>
            <person name="Wu X.Y."/>
            <person name="Wu W.L."/>
            <person name="Chen Y.Y."/>
            <person name="Chang S.B."/>
            <person name="Sakamoto S."/>
            <person name="Ohme-Takagi M."/>
            <person name="Yagi M."/>
            <person name="Zeng S.J."/>
            <person name="Shen C.Y."/>
            <person name="Yeh C.M."/>
            <person name="Luo Y.B."/>
            <person name="Tsai W.C."/>
            <person name="Van de Peer Y."/>
            <person name="Liu Z.J."/>
        </authorList>
    </citation>
    <scope>NUCLEOTIDE SEQUENCE [LARGE SCALE GENOMIC DNA]</scope>
    <source>
        <strain evidence="2">cv. Shenzhen</strain>
        <tissue evidence="1">Stem</tissue>
    </source>
</reference>
<dbReference type="Proteomes" id="UP000236161">
    <property type="component" value="Unassembled WGS sequence"/>
</dbReference>
<organism evidence="1 2">
    <name type="scientific">Apostasia shenzhenica</name>
    <dbReference type="NCBI Taxonomy" id="1088818"/>
    <lineage>
        <taxon>Eukaryota</taxon>
        <taxon>Viridiplantae</taxon>
        <taxon>Streptophyta</taxon>
        <taxon>Embryophyta</taxon>
        <taxon>Tracheophyta</taxon>
        <taxon>Spermatophyta</taxon>
        <taxon>Magnoliopsida</taxon>
        <taxon>Liliopsida</taxon>
        <taxon>Asparagales</taxon>
        <taxon>Orchidaceae</taxon>
        <taxon>Apostasioideae</taxon>
        <taxon>Apostasia</taxon>
    </lineage>
</organism>
<evidence type="ECO:0000313" key="2">
    <source>
        <dbReference type="Proteomes" id="UP000236161"/>
    </source>
</evidence>
<accession>A0A2I0ANW8</accession>
<dbReference type="EMBL" id="KZ451969">
    <property type="protein sequence ID" value="PKA57258.1"/>
    <property type="molecule type" value="Genomic_DNA"/>
</dbReference>
<name>A0A2I0ANW8_9ASPA</name>
<sequence length="113" mass="13325">MKAPEDVDVGCRGPRKHRREREFREMAARKWMSLLIEAQGEDSVQGNQKSTQRFKVVQGRNPLRPPVRQRRSFTKWENNPKTGLIQCFVIKKKEEEEEEGPKELLSWGFVTKE</sequence>
<gene>
    <name evidence="1" type="ORF">AXF42_Ash002562</name>
</gene>
<protein>
    <submittedName>
        <fullName evidence="1">Uncharacterized protein</fullName>
    </submittedName>
</protein>
<dbReference type="AlphaFoldDB" id="A0A2I0ANW8"/>